<dbReference type="EC" id="6.3.4.19" evidence="2"/>
<dbReference type="InterPro" id="IPR012795">
    <property type="entry name" value="tRNA_Ile_lys_synt_N"/>
</dbReference>
<evidence type="ECO:0000256" key="3">
    <source>
        <dbReference type="ARBA" id="ARBA00022490"/>
    </source>
</evidence>
<evidence type="ECO:0000313" key="11">
    <source>
        <dbReference type="Proteomes" id="UP000030665"/>
    </source>
</evidence>
<name>A0A077ZHJ6_TRITR</name>
<dbReference type="PANTHER" id="PTHR43033:SF1">
    <property type="entry name" value="TRNA(ILE)-LYSIDINE SYNTHASE-RELATED"/>
    <property type="match status" value="1"/>
</dbReference>
<evidence type="ECO:0000256" key="7">
    <source>
        <dbReference type="ARBA" id="ARBA00022840"/>
    </source>
</evidence>
<dbReference type="Proteomes" id="UP000030665">
    <property type="component" value="Unassembled WGS sequence"/>
</dbReference>
<evidence type="ECO:0000313" key="10">
    <source>
        <dbReference type="EMBL" id="CDW59796.1"/>
    </source>
</evidence>
<dbReference type="InterPro" id="IPR011063">
    <property type="entry name" value="TilS/TtcA_N"/>
</dbReference>
<dbReference type="GO" id="GO:0005737">
    <property type="term" value="C:cytoplasm"/>
    <property type="evidence" value="ECO:0007669"/>
    <property type="project" value="UniProtKB-SubCell"/>
</dbReference>
<dbReference type="InterPro" id="IPR004360">
    <property type="entry name" value="Glyas_Fos-R_dOase_dom"/>
</dbReference>
<gene>
    <name evidence="10" type="ORF">TTRE_0000813601</name>
</gene>
<keyword evidence="11" id="KW-1185">Reference proteome</keyword>
<dbReference type="NCBIfam" id="NF008551">
    <property type="entry name" value="PRK11478.1"/>
    <property type="match status" value="1"/>
</dbReference>
<proteinExistence type="inferred from homology"/>
<dbReference type="NCBIfam" id="TIGR02432">
    <property type="entry name" value="lysidine_TilS_N"/>
    <property type="match status" value="1"/>
</dbReference>
<dbReference type="OrthoDB" id="8120271at2759"/>
<dbReference type="InterPro" id="IPR037478">
    <property type="entry name" value="YwkD-like_dom"/>
</dbReference>
<keyword evidence="6" id="KW-0547">Nucleotide-binding</keyword>
<dbReference type="SUPFAM" id="SSF54593">
    <property type="entry name" value="Glyoxalase/Bleomycin resistance protein/Dihydroxybiphenyl dioxygenase"/>
    <property type="match status" value="1"/>
</dbReference>
<dbReference type="CDD" id="cd08352">
    <property type="entry name" value="VOC_Bs_YwkD_like"/>
    <property type="match status" value="1"/>
</dbReference>
<dbReference type="InterPro" id="IPR015262">
    <property type="entry name" value="tRNA_Ile_lys_synt_subst-bd"/>
</dbReference>
<keyword evidence="7" id="KW-0067">ATP-binding</keyword>
<evidence type="ECO:0000256" key="1">
    <source>
        <dbReference type="ARBA" id="ARBA00004496"/>
    </source>
</evidence>
<dbReference type="Gene3D" id="1.20.59.20">
    <property type="match status" value="1"/>
</dbReference>
<dbReference type="InterPro" id="IPR037523">
    <property type="entry name" value="VOC_core"/>
</dbReference>
<keyword evidence="5" id="KW-0819">tRNA processing</keyword>
<sequence length="541" mass="60356">MLGLKQVHHIAIIATDYAVSKAFYCDILGFTLQSEVYREARDSWKGDLALNGQYVIELFSFPFPPERPSRPEACGLRHLAFSVDDIDAAVAHLESHNVKCEAIRVDPYTQKRFTFFNDPDGLPLELYEHGGLDSTVLLHQLVQWRTENPGVTLRAIHVHHGLSANADAWVTHCENVCQQWQVPLVVERVQLAQEGLGIEAQARQARYQAFARTLLPGEVLVTAQHLDDQCETFLLALKRGSGPAGLSAMAEVSEFAGTRLIRPLLARTRGELAQWALAHGLRWIEDESNQDDSYDRNFLRLRVVPLLQQRWPHFAEATARSAALCAEQESLLDELLADDLAHCQTSQGTLQIAPMLAMSDARRAAIIRRWLAGQNAPMPSRDALVRIWQEVALAREDASPCLRLGAFEIRRYQSQLWWIKSVTGQSETIVPWQTWLQPLELPAGLGSVQLTAGGDIRPPRADEAVSVRFKAAGLLHIVGRNGGRKLKKIWQELGVPPWLRDTTPLLFYGETLIAAAGVFVTQEGVAEGENGVSFVWQKTLS</sequence>
<evidence type="ECO:0000256" key="4">
    <source>
        <dbReference type="ARBA" id="ARBA00022598"/>
    </source>
</evidence>
<dbReference type="PANTHER" id="PTHR43033">
    <property type="entry name" value="TRNA(ILE)-LYSIDINE SYNTHASE-RELATED"/>
    <property type="match status" value="1"/>
</dbReference>
<keyword evidence="3" id="KW-0963">Cytoplasm</keyword>
<dbReference type="FunFam" id="3.40.50.620:FF:000173">
    <property type="entry name" value="tRNA(Ile)-lysidine synthase"/>
    <property type="match status" value="1"/>
</dbReference>
<dbReference type="NCBIfam" id="TIGR02433">
    <property type="entry name" value="lysidine_TilS_C"/>
    <property type="match status" value="1"/>
</dbReference>
<dbReference type="SUPFAM" id="SSF82829">
    <property type="entry name" value="MesJ substrate recognition domain-like"/>
    <property type="match status" value="1"/>
</dbReference>
<dbReference type="GO" id="GO:0005524">
    <property type="term" value="F:ATP binding"/>
    <property type="evidence" value="ECO:0007669"/>
    <property type="project" value="UniProtKB-KW"/>
</dbReference>
<reference evidence="10" key="2">
    <citation type="submission" date="2014-03" db="EMBL/GenBank/DDBJ databases">
        <title>The whipworm genome and dual-species transcriptomics of an intimate host-pathogen interaction.</title>
        <authorList>
            <person name="Foth B.J."/>
            <person name="Tsai I.J."/>
            <person name="Reid A.J."/>
            <person name="Bancroft A.J."/>
            <person name="Nichol S."/>
            <person name="Tracey A."/>
            <person name="Holroyd N."/>
            <person name="Cotton J.A."/>
            <person name="Stanley E.J."/>
            <person name="Zarowiecki M."/>
            <person name="Liu J.Z."/>
            <person name="Huckvale T."/>
            <person name="Cooper P.J."/>
            <person name="Grencis R.K."/>
            <person name="Berriman M."/>
        </authorList>
    </citation>
    <scope>NUCLEOTIDE SEQUENCE [LARGE SCALE GENOMIC DNA]</scope>
</reference>
<dbReference type="Pfam" id="PF01171">
    <property type="entry name" value="ATP_bind_3"/>
    <property type="match status" value="1"/>
</dbReference>
<dbReference type="GO" id="GO:0008033">
    <property type="term" value="P:tRNA processing"/>
    <property type="evidence" value="ECO:0007669"/>
    <property type="project" value="UniProtKB-KW"/>
</dbReference>
<dbReference type="Gene3D" id="3.10.180.10">
    <property type="entry name" value="2,3-Dihydroxybiphenyl 1,2-Dioxygenase, domain 1"/>
    <property type="match status" value="1"/>
</dbReference>
<reference evidence="10" key="1">
    <citation type="submission" date="2014-01" db="EMBL/GenBank/DDBJ databases">
        <authorList>
            <person name="Aslett M."/>
        </authorList>
    </citation>
    <scope>NUCLEOTIDE SEQUENCE</scope>
</reference>
<dbReference type="InterPro" id="IPR029068">
    <property type="entry name" value="Glyas_Bleomycin-R_OHBP_Dase"/>
</dbReference>
<organism evidence="10 11">
    <name type="scientific">Trichuris trichiura</name>
    <name type="common">Whipworm</name>
    <name type="synonym">Trichocephalus trichiurus</name>
    <dbReference type="NCBI Taxonomy" id="36087"/>
    <lineage>
        <taxon>Eukaryota</taxon>
        <taxon>Metazoa</taxon>
        <taxon>Ecdysozoa</taxon>
        <taxon>Nematoda</taxon>
        <taxon>Enoplea</taxon>
        <taxon>Dorylaimia</taxon>
        <taxon>Trichinellida</taxon>
        <taxon>Trichuridae</taxon>
        <taxon>Trichuris</taxon>
    </lineage>
</organism>
<evidence type="ECO:0000259" key="9">
    <source>
        <dbReference type="PROSITE" id="PS51819"/>
    </source>
</evidence>
<keyword evidence="4" id="KW-0436">Ligase</keyword>
<dbReference type="SUPFAM" id="SSF56037">
    <property type="entry name" value="PheT/TilS domain"/>
    <property type="match status" value="1"/>
</dbReference>
<dbReference type="SMART" id="SM00977">
    <property type="entry name" value="TilS_C"/>
    <property type="match status" value="1"/>
</dbReference>
<evidence type="ECO:0000256" key="5">
    <source>
        <dbReference type="ARBA" id="ARBA00022694"/>
    </source>
</evidence>
<dbReference type="NCBIfam" id="NF007942">
    <property type="entry name" value="PRK10660.1"/>
    <property type="match status" value="1"/>
</dbReference>
<dbReference type="SUPFAM" id="SSF52402">
    <property type="entry name" value="Adenine nucleotide alpha hydrolases-like"/>
    <property type="match status" value="1"/>
</dbReference>
<dbReference type="InterPro" id="IPR012094">
    <property type="entry name" value="tRNA_Ile_lys_synt"/>
</dbReference>
<comment type="subcellular location">
    <subcellularLocation>
        <location evidence="1">Cytoplasm</location>
    </subcellularLocation>
</comment>
<evidence type="ECO:0000256" key="8">
    <source>
        <dbReference type="ARBA" id="ARBA00048539"/>
    </source>
</evidence>
<dbReference type="CDD" id="cd01992">
    <property type="entry name" value="TilS_N"/>
    <property type="match status" value="1"/>
</dbReference>
<dbReference type="GO" id="GO:0032267">
    <property type="term" value="F:tRNA(Ile)-lysidine synthase activity"/>
    <property type="evidence" value="ECO:0007669"/>
    <property type="project" value="UniProtKB-EC"/>
</dbReference>
<dbReference type="Pfam" id="PF09179">
    <property type="entry name" value="TilS"/>
    <property type="match status" value="1"/>
</dbReference>
<evidence type="ECO:0000256" key="6">
    <source>
        <dbReference type="ARBA" id="ARBA00022741"/>
    </source>
</evidence>
<evidence type="ECO:0000256" key="2">
    <source>
        <dbReference type="ARBA" id="ARBA00013267"/>
    </source>
</evidence>
<dbReference type="Gene3D" id="3.40.50.620">
    <property type="entry name" value="HUPs"/>
    <property type="match status" value="1"/>
</dbReference>
<dbReference type="HAMAP" id="MF_01161">
    <property type="entry name" value="tRNA_Ile_lys_synt"/>
    <property type="match status" value="1"/>
</dbReference>
<dbReference type="Pfam" id="PF00903">
    <property type="entry name" value="Glyoxalase"/>
    <property type="match status" value="1"/>
</dbReference>
<dbReference type="Pfam" id="PF11734">
    <property type="entry name" value="TilS_C"/>
    <property type="match status" value="1"/>
</dbReference>
<accession>A0A077ZHJ6</accession>
<dbReference type="InterPro" id="IPR012796">
    <property type="entry name" value="Lysidine-tRNA-synth_C"/>
</dbReference>
<dbReference type="EMBL" id="HG806735">
    <property type="protein sequence ID" value="CDW59796.1"/>
    <property type="molecule type" value="Genomic_DNA"/>
</dbReference>
<feature type="domain" description="VOC" evidence="9">
    <location>
        <begin position="6"/>
        <end position="129"/>
    </location>
</feature>
<comment type="catalytic activity">
    <reaction evidence="8">
        <text>cytidine(34) in tRNA(Ile2) + L-lysine + ATP = lysidine(34) in tRNA(Ile2) + AMP + diphosphate + H(+)</text>
        <dbReference type="Rhea" id="RHEA:43744"/>
        <dbReference type="Rhea" id="RHEA-COMP:10625"/>
        <dbReference type="Rhea" id="RHEA-COMP:10670"/>
        <dbReference type="ChEBI" id="CHEBI:15378"/>
        <dbReference type="ChEBI" id="CHEBI:30616"/>
        <dbReference type="ChEBI" id="CHEBI:32551"/>
        <dbReference type="ChEBI" id="CHEBI:33019"/>
        <dbReference type="ChEBI" id="CHEBI:82748"/>
        <dbReference type="ChEBI" id="CHEBI:83665"/>
        <dbReference type="ChEBI" id="CHEBI:456215"/>
        <dbReference type="EC" id="6.3.4.19"/>
    </reaction>
</comment>
<dbReference type="PROSITE" id="PS51819">
    <property type="entry name" value="VOC"/>
    <property type="match status" value="1"/>
</dbReference>
<dbReference type="AlphaFoldDB" id="A0A077ZHJ6"/>
<protein>
    <recommendedName>
        <fullName evidence="2">tRNA(Ile)-lysidine synthetase</fullName>
        <ecNumber evidence="2">6.3.4.19</ecNumber>
    </recommendedName>
</protein>
<dbReference type="InterPro" id="IPR014729">
    <property type="entry name" value="Rossmann-like_a/b/a_fold"/>
</dbReference>